<evidence type="ECO:0000256" key="5">
    <source>
        <dbReference type="ARBA" id="ARBA00022448"/>
    </source>
</evidence>
<proteinExistence type="inferred from homology"/>
<keyword evidence="7" id="KW-1005">Bacterial flagellum biogenesis</keyword>
<dbReference type="InterPro" id="IPR051472">
    <property type="entry name" value="T3SS_Stator/FliH"/>
</dbReference>
<sequence>MSNSSSDLDWQPWKLDDLSAPRPAAADLVAPISSSPISPAVQPGDNDFFGMSDFQPPEDDLATLREQVLQQARESGFAEGKQQGYAAGYQDGLQTGTQQGLQDAAQQQQPVIAQMQQMVNEFQQTLDALDSVIVARLMQLALTAAKQVIGQSPVCDGTALMGQIQQLIQQEPMFSGKPQLRVHPSDLERVEQHLGPTLSLHGWRLLADNQLHPGGCKVSAEEGDLDSSIATRWHELCRLAAPGEL</sequence>
<comment type="subcellular location">
    <subcellularLocation>
        <location evidence="2">Cytoplasm</location>
    </subcellularLocation>
</comment>
<comment type="caution">
    <text evidence="12">The sequence shown here is derived from an EMBL/GenBank/DDBJ whole genome shotgun (WGS) entry which is preliminary data.</text>
</comment>
<dbReference type="Pfam" id="PF02108">
    <property type="entry name" value="FliH"/>
    <property type="match status" value="1"/>
</dbReference>
<evidence type="ECO:0000256" key="2">
    <source>
        <dbReference type="ARBA" id="ARBA00004496"/>
    </source>
</evidence>
<evidence type="ECO:0000256" key="7">
    <source>
        <dbReference type="ARBA" id="ARBA00022795"/>
    </source>
</evidence>
<evidence type="ECO:0000256" key="4">
    <source>
        <dbReference type="ARBA" id="ARBA00016507"/>
    </source>
</evidence>
<keyword evidence="8" id="KW-0653">Protein transport</keyword>
<feature type="region of interest" description="Disordered" evidence="10">
    <location>
        <begin position="31"/>
        <end position="57"/>
    </location>
</feature>
<dbReference type="NCBIfam" id="NF004266">
    <property type="entry name" value="PRK05687.1-1"/>
    <property type="match status" value="1"/>
</dbReference>
<evidence type="ECO:0000256" key="10">
    <source>
        <dbReference type="SAM" id="MobiDB-lite"/>
    </source>
</evidence>
<evidence type="ECO:0000259" key="11">
    <source>
        <dbReference type="Pfam" id="PF02108"/>
    </source>
</evidence>
<dbReference type="PANTHER" id="PTHR34982:SF1">
    <property type="entry name" value="FLAGELLAR ASSEMBLY PROTEIN FLIH"/>
    <property type="match status" value="1"/>
</dbReference>
<dbReference type="Proteomes" id="UP000271870">
    <property type="component" value="Unassembled WGS sequence"/>
</dbReference>
<keyword evidence="9" id="KW-1006">Bacterial flagellum protein export</keyword>
<keyword evidence="13" id="KW-1185">Reference proteome</keyword>
<keyword evidence="5" id="KW-0813">Transport</keyword>
<feature type="domain" description="Flagellar assembly protein FliH/Type III secretion system HrpE" evidence="11">
    <location>
        <begin position="112"/>
        <end position="236"/>
    </location>
</feature>
<keyword evidence="12" id="KW-0969">Cilium</keyword>
<dbReference type="PRINTS" id="PR01003">
    <property type="entry name" value="FLGFLIH"/>
</dbReference>
<dbReference type="InterPro" id="IPR000563">
    <property type="entry name" value="Flag_FliH"/>
</dbReference>
<evidence type="ECO:0000256" key="9">
    <source>
        <dbReference type="ARBA" id="ARBA00023225"/>
    </source>
</evidence>
<comment type="function">
    <text evidence="1">Needed for flagellar regrowth and assembly.</text>
</comment>
<protein>
    <recommendedName>
        <fullName evidence="4">Flagellar assembly protein FliH</fullName>
    </recommendedName>
</protein>
<keyword evidence="12" id="KW-0282">Flagellum</keyword>
<evidence type="ECO:0000256" key="6">
    <source>
        <dbReference type="ARBA" id="ARBA00022490"/>
    </source>
</evidence>
<name>A0ABX9X0X0_9GAMM</name>
<accession>A0ABX9X0X0</accession>
<evidence type="ECO:0000313" key="12">
    <source>
        <dbReference type="EMBL" id="RNM27127.1"/>
    </source>
</evidence>
<keyword evidence="12" id="KW-0966">Cell projection</keyword>
<evidence type="ECO:0000256" key="1">
    <source>
        <dbReference type="ARBA" id="ARBA00003041"/>
    </source>
</evidence>
<keyword evidence="6" id="KW-0963">Cytoplasm</keyword>
<evidence type="ECO:0000256" key="3">
    <source>
        <dbReference type="ARBA" id="ARBA00006602"/>
    </source>
</evidence>
<comment type="similarity">
    <text evidence="3">Belongs to the FliH family.</text>
</comment>
<dbReference type="PANTHER" id="PTHR34982">
    <property type="entry name" value="YOP PROTEINS TRANSLOCATION PROTEIN L"/>
    <property type="match status" value="1"/>
</dbReference>
<organism evidence="12 13">
    <name type="scientific">Dickeya undicola</name>
    <dbReference type="NCBI Taxonomy" id="1577887"/>
    <lineage>
        <taxon>Bacteria</taxon>
        <taxon>Pseudomonadati</taxon>
        <taxon>Pseudomonadota</taxon>
        <taxon>Gammaproteobacteria</taxon>
        <taxon>Enterobacterales</taxon>
        <taxon>Pectobacteriaceae</taxon>
        <taxon>Dickeya</taxon>
    </lineage>
</organism>
<dbReference type="EMBL" id="RJLS01000002">
    <property type="protein sequence ID" value="RNM27127.1"/>
    <property type="molecule type" value="Genomic_DNA"/>
</dbReference>
<evidence type="ECO:0000256" key="8">
    <source>
        <dbReference type="ARBA" id="ARBA00022927"/>
    </source>
</evidence>
<dbReference type="InterPro" id="IPR018035">
    <property type="entry name" value="Flagellar_FliH/T3SS_HrpE"/>
</dbReference>
<evidence type="ECO:0000313" key="13">
    <source>
        <dbReference type="Proteomes" id="UP000271870"/>
    </source>
</evidence>
<reference evidence="12 13" key="1">
    <citation type="submission" date="2018-11" db="EMBL/GenBank/DDBJ databases">
        <title>Characterization of surface water Dickeya isolates.</title>
        <authorList>
            <person name="Van Gijsegem F."/>
            <person name="Pedron J."/>
        </authorList>
    </citation>
    <scope>NUCLEOTIDE SEQUENCE [LARGE SCALE GENOMIC DNA]</scope>
    <source>
        <strain evidence="12 13">FVG10-MFV-A16</strain>
    </source>
</reference>
<gene>
    <name evidence="12" type="primary">fliH</name>
    <name evidence="12" type="ORF">EFS38_02700</name>
</gene>